<dbReference type="EMBL" id="JAPDRK010000021">
    <property type="protein sequence ID" value="KAJ9603659.1"/>
    <property type="molecule type" value="Genomic_DNA"/>
</dbReference>
<feature type="transmembrane region" description="Helical" evidence="2">
    <location>
        <begin position="106"/>
        <end position="126"/>
    </location>
</feature>
<evidence type="ECO:0000256" key="1">
    <source>
        <dbReference type="SAM" id="MobiDB-lite"/>
    </source>
</evidence>
<organism evidence="3 4">
    <name type="scientific">Cladophialophora chaetospira</name>
    <dbReference type="NCBI Taxonomy" id="386627"/>
    <lineage>
        <taxon>Eukaryota</taxon>
        <taxon>Fungi</taxon>
        <taxon>Dikarya</taxon>
        <taxon>Ascomycota</taxon>
        <taxon>Pezizomycotina</taxon>
        <taxon>Eurotiomycetes</taxon>
        <taxon>Chaetothyriomycetidae</taxon>
        <taxon>Chaetothyriales</taxon>
        <taxon>Herpotrichiellaceae</taxon>
        <taxon>Cladophialophora</taxon>
    </lineage>
</organism>
<keyword evidence="4" id="KW-1185">Reference proteome</keyword>
<feature type="compositionally biased region" description="Polar residues" evidence="1">
    <location>
        <begin position="42"/>
        <end position="55"/>
    </location>
</feature>
<accession>A0AA38WYU2</accession>
<evidence type="ECO:0000313" key="3">
    <source>
        <dbReference type="EMBL" id="KAJ9603659.1"/>
    </source>
</evidence>
<name>A0AA38WYU2_9EURO</name>
<comment type="caution">
    <text evidence="3">The sequence shown here is derived from an EMBL/GenBank/DDBJ whole genome shotgun (WGS) entry which is preliminary data.</text>
</comment>
<keyword evidence="2" id="KW-0812">Transmembrane</keyword>
<evidence type="ECO:0000313" key="4">
    <source>
        <dbReference type="Proteomes" id="UP001172673"/>
    </source>
</evidence>
<sequence>MMSQMPRQRRKYPRRYVDDNNDNDHDQESDQPPAESTHEGPPSSNATRRTLTGPITTDDEYSSVSQDDTTPSPVSVAAARQLQQELNAELEVPAVEQHAAKPPWKVVAKWALLPLWMAATVAYVLMLHDMLDRIPADTHVIDTEHCIALPDIGFFDILNTTATEFHHLTNLTEILFPFSFDFQIARNLVQRQQQRIEKAGVEIPNQNRLSNALSEYSKGLDACWNHVFDAGTRIEGHSLWMASGLKVTADDTWRERAWHVNYFFEQIDLEVVSILNAITKSRLTLKTIPQLELAVERFASTARDFARSQLEQLQHKSFLYRYSYYGLKDFRGYRVVYNSLEPLNLLRPSVLLPHLEIAEGRLQRLRNDSLILASNSSCWADKQISDIEDQNQTTTRILEYSELFKNISNSLSLYRDGVIAMIHTRVNRRGQGLPPPPWKINDYMRDV</sequence>
<protein>
    <submittedName>
        <fullName evidence="3">Uncharacterized protein</fullName>
    </submittedName>
</protein>
<evidence type="ECO:0000256" key="2">
    <source>
        <dbReference type="SAM" id="Phobius"/>
    </source>
</evidence>
<feature type="region of interest" description="Disordered" evidence="1">
    <location>
        <begin position="1"/>
        <end position="75"/>
    </location>
</feature>
<proteinExistence type="predicted"/>
<gene>
    <name evidence="3" type="ORF">H2200_011845</name>
</gene>
<keyword evidence="2" id="KW-0472">Membrane</keyword>
<keyword evidence="2" id="KW-1133">Transmembrane helix</keyword>
<feature type="compositionally biased region" description="Basic and acidic residues" evidence="1">
    <location>
        <begin position="15"/>
        <end position="28"/>
    </location>
</feature>
<dbReference type="Proteomes" id="UP001172673">
    <property type="component" value="Unassembled WGS sequence"/>
</dbReference>
<reference evidence="3" key="1">
    <citation type="submission" date="2022-10" db="EMBL/GenBank/DDBJ databases">
        <title>Culturing micro-colonial fungi from biological soil crusts in the Mojave desert and describing Neophaeococcomyces mojavensis, and introducing the new genera and species Taxawa tesnikishii.</title>
        <authorList>
            <person name="Kurbessoian T."/>
            <person name="Stajich J.E."/>
        </authorList>
    </citation>
    <scope>NUCLEOTIDE SEQUENCE</scope>
    <source>
        <strain evidence="3">TK_41</strain>
    </source>
</reference>
<feature type="compositionally biased region" description="Polar residues" evidence="1">
    <location>
        <begin position="62"/>
        <end position="73"/>
    </location>
</feature>
<dbReference type="AlphaFoldDB" id="A0AA38WYU2"/>